<accession>A0ABR6JDQ9</accession>
<evidence type="ECO:0000313" key="2">
    <source>
        <dbReference type="Proteomes" id="UP000534590"/>
    </source>
</evidence>
<reference evidence="1 2" key="1">
    <citation type="submission" date="2020-08" db="EMBL/GenBank/DDBJ databases">
        <title>Genomic Encyclopedia of Type Strains, Phase IV (KMG-V): Genome sequencing to study the core and pangenomes of soil and plant-associated prokaryotes.</title>
        <authorList>
            <person name="Whitman W."/>
        </authorList>
    </citation>
    <scope>NUCLEOTIDE SEQUENCE [LARGE SCALE GENOMIC DNA]</scope>
    <source>
        <strain evidence="1 2">SEMIA 461</strain>
    </source>
</reference>
<sequence length="138" mass="15536">MKYRCVARPFRSGNRAIPLHAHGVRQRAADATAGLETSHQKLQKKIDSRSCLSELRREKTGKNQIIMSPERFNQCLRVIRWTPINIASALQCELSWIEALEAGNEEVPAGLATWLETLAQAHEALPPPSTYRGKRSTF</sequence>
<dbReference type="Proteomes" id="UP000534590">
    <property type="component" value="Unassembled WGS sequence"/>
</dbReference>
<organism evidence="1 2">
    <name type="scientific">Agrobacterium radiobacter</name>
    <dbReference type="NCBI Taxonomy" id="362"/>
    <lineage>
        <taxon>Bacteria</taxon>
        <taxon>Pseudomonadati</taxon>
        <taxon>Pseudomonadota</taxon>
        <taxon>Alphaproteobacteria</taxon>
        <taxon>Hyphomicrobiales</taxon>
        <taxon>Rhizobiaceae</taxon>
        <taxon>Rhizobium/Agrobacterium group</taxon>
        <taxon>Agrobacterium</taxon>
        <taxon>Agrobacterium tumefaciens complex</taxon>
    </lineage>
</organism>
<name>A0ABR6JDQ9_AGRRD</name>
<protein>
    <submittedName>
        <fullName evidence="1">Uncharacterized protein</fullName>
    </submittedName>
</protein>
<proteinExistence type="predicted"/>
<keyword evidence="2" id="KW-1185">Reference proteome</keyword>
<dbReference type="EMBL" id="JACIHP010000007">
    <property type="protein sequence ID" value="MBB4493075.1"/>
    <property type="molecule type" value="Genomic_DNA"/>
</dbReference>
<evidence type="ECO:0000313" key="1">
    <source>
        <dbReference type="EMBL" id="MBB4493075.1"/>
    </source>
</evidence>
<gene>
    <name evidence="1" type="ORF">GGE40_004926</name>
</gene>
<comment type="caution">
    <text evidence="1">The sequence shown here is derived from an EMBL/GenBank/DDBJ whole genome shotgun (WGS) entry which is preliminary data.</text>
</comment>